<feature type="chain" id="PRO_5043975729" evidence="8">
    <location>
        <begin position="16"/>
        <end position="902"/>
    </location>
</feature>
<dbReference type="EMBL" id="CAJZBQ010000053">
    <property type="protein sequence ID" value="CAG9331672.1"/>
    <property type="molecule type" value="Genomic_DNA"/>
</dbReference>
<sequence length="902" mass="103911">MLIVGIVLFLSIAQALEIETPINDKNAYDYIELDNGLKCLVVSCLDCPQAAASLSINVGSNQDTIPGLAHFVEHMLFFSSKSYPEEDYLRSFLNNHSGYTNAYTDKQETNFFFTVSNDALEESLKIFSKAFIEPVFLESAVNREVKAVNSEHDKNRFSDAWRMYRLIETLAGEKHPISHFATGNTQTLNVEGLVGIVQKFYEDYYTAGNMKLVIYGQYPIETLLKYAVDYYSDIPIGQSEFIYDPPFLNSGKIILAPKINNGSSLILFWAVPSEFRFFRSQPSHFLSYLLNYSGKNSISASLPDLIGHMESYISMTYPDFSLIQIEITLTDKGFEKWKYVAESVLAYIEDLKQLSSEELELLWNDYSAIARVNYNYFKFSTPGELVSVISSNMQNFPERHYIAGFEIKRAFNSEIFSDILSMITSEKMFAVFMSDAFDKGANFDGSILEFTSYDPYYNFYYDILKFNLIPNGNHFAIISINEFIPSDLYVLDCDSCKTEVIELSSSTQLNVWYKFDQYFEQPKVIISVMIFTDSNSMLSDIHADLVSRIIQEELSMFITSGFYADIKSEYSGISITLTGWRDKMDLFLEEIMKTNKNPSLNKLSSVLESLNEKYVSAINSQPYQIAYEKLGNIILEDYYTNSERLSLLNAFSQKDYTEFLKIFEKTNIDFFVYGNALQSNVDIYKKIIQKYIKSSVKDIRKYPKAKSISKAGISTDTSISNHCIFNWYDFGYFDLPTTAALRVLVAKSSDEAFKVLRSNYQLGYIVFSDVIERFGTNSMYLIVQGSYKSPPEMNEIIDRFWDNFEFLPDDMSLANRVAESLLWKYESMEAEHGDLWLEILTGRRQFGYYRNLSEEIKKVKLEDVENLLKIIRSENEDLSVQIFMNKPNETDMSLTFNKKDKH</sequence>
<evidence type="ECO:0000259" key="9">
    <source>
        <dbReference type="Pfam" id="PF00675"/>
    </source>
</evidence>
<dbReference type="Proteomes" id="UP001162131">
    <property type="component" value="Unassembled WGS sequence"/>
</dbReference>
<dbReference type="InterPro" id="IPR050626">
    <property type="entry name" value="Peptidase_M16"/>
</dbReference>
<dbReference type="GO" id="GO:0051603">
    <property type="term" value="P:proteolysis involved in protein catabolic process"/>
    <property type="evidence" value="ECO:0007669"/>
    <property type="project" value="TreeGrafter"/>
</dbReference>
<keyword evidence="8" id="KW-0732">Signal</keyword>
<dbReference type="Pfam" id="PF16187">
    <property type="entry name" value="Peptidase_M16_M"/>
    <property type="match status" value="1"/>
</dbReference>
<keyword evidence="3" id="KW-0645">Protease</keyword>
<evidence type="ECO:0000259" key="11">
    <source>
        <dbReference type="Pfam" id="PF16187"/>
    </source>
</evidence>
<dbReference type="InterPro" id="IPR007863">
    <property type="entry name" value="Peptidase_M16_C"/>
</dbReference>
<reference evidence="13" key="1">
    <citation type="submission" date="2021-09" db="EMBL/GenBank/DDBJ databases">
        <authorList>
            <consortium name="AG Swart"/>
            <person name="Singh M."/>
            <person name="Singh A."/>
            <person name="Seah K."/>
            <person name="Emmerich C."/>
        </authorList>
    </citation>
    <scope>NUCLEOTIDE SEQUENCE</scope>
    <source>
        <strain evidence="13">ATCC30299</strain>
    </source>
</reference>
<comment type="caution">
    <text evidence="13">The sequence shown here is derived from an EMBL/GenBank/DDBJ whole genome shotgun (WGS) entry which is preliminary data.</text>
</comment>
<evidence type="ECO:0000256" key="6">
    <source>
        <dbReference type="ARBA" id="ARBA00022833"/>
    </source>
</evidence>
<gene>
    <name evidence="13" type="ORF">BSTOLATCC_MIC53736</name>
</gene>
<dbReference type="GO" id="GO:0043171">
    <property type="term" value="P:peptide catabolic process"/>
    <property type="evidence" value="ECO:0007669"/>
    <property type="project" value="TreeGrafter"/>
</dbReference>
<proteinExistence type="inferred from homology"/>
<feature type="domain" description="Peptidase M16 middle/third" evidence="11">
    <location>
        <begin position="376"/>
        <end position="645"/>
    </location>
</feature>
<dbReference type="AlphaFoldDB" id="A0AAU9K197"/>
<feature type="domain" description="Peptidase M16 N-terminal" evidence="9">
    <location>
        <begin position="48"/>
        <end position="172"/>
    </location>
</feature>
<evidence type="ECO:0000256" key="4">
    <source>
        <dbReference type="ARBA" id="ARBA00022723"/>
    </source>
</evidence>
<evidence type="ECO:0000256" key="2">
    <source>
        <dbReference type="ARBA" id="ARBA00007261"/>
    </source>
</evidence>
<dbReference type="Gene3D" id="3.30.830.10">
    <property type="entry name" value="Metalloenzyme, LuxS/M16 peptidase-like"/>
    <property type="match status" value="4"/>
</dbReference>
<dbReference type="GO" id="GO:0005829">
    <property type="term" value="C:cytosol"/>
    <property type="evidence" value="ECO:0007669"/>
    <property type="project" value="TreeGrafter"/>
</dbReference>
<evidence type="ECO:0000256" key="5">
    <source>
        <dbReference type="ARBA" id="ARBA00022801"/>
    </source>
</evidence>
<dbReference type="PANTHER" id="PTHR43690">
    <property type="entry name" value="NARDILYSIN"/>
    <property type="match status" value="1"/>
</dbReference>
<feature type="domain" description="Peptidase M16 C-terminal" evidence="10">
    <location>
        <begin position="197"/>
        <end position="360"/>
    </location>
</feature>
<dbReference type="FunFam" id="3.30.830.10:FF:000012">
    <property type="entry name" value="Protease 3"/>
    <property type="match status" value="1"/>
</dbReference>
<evidence type="ECO:0000256" key="1">
    <source>
        <dbReference type="ARBA" id="ARBA00001947"/>
    </source>
</evidence>
<comment type="similarity">
    <text evidence="2">Belongs to the peptidase M16 family.</text>
</comment>
<organism evidence="13 14">
    <name type="scientific">Blepharisma stoltei</name>
    <dbReference type="NCBI Taxonomy" id="1481888"/>
    <lineage>
        <taxon>Eukaryota</taxon>
        <taxon>Sar</taxon>
        <taxon>Alveolata</taxon>
        <taxon>Ciliophora</taxon>
        <taxon>Postciliodesmatophora</taxon>
        <taxon>Heterotrichea</taxon>
        <taxon>Heterotrichida</taxon>
        <taxon>Blepharismidae</taxon>
        <taxon>Blepharisma</taxon>
    </lineage>
</organism>
<keyword evidence="7" id="KW-0482">Metalloprotease</keyword>
<evidence type="ECO:0000259" key="12">
    <source>
        <dbReference type="Pfam" id="PF22456"/>
    </source>
</evidence>
<accession>A0AAU9K197</accession>
<evidence type="ECO:0000256" key="3">
    <source>
        <dbReference type="ARBA" id="ARBA00022670"/>
    </source>
</evidence>
<dbReference type="Pfam" id="PF22456">
    <property type="entry name" value="PqqF-like_C_4"/>
    <property type="match status" value="1"/>
</dbReference>
<keyword evidence="4" id="KW-0479">Metal-binding</keyword>
<protein>
    <submittedName>
        <fullName evidence="13">Uncharacterized protein</fullName>
    </submittedName>
</protein>
<comment type="cofactor">
    <cofactor evidence="1">
        <name>Zn(2+)</name>
        <dbReference type="ChEBI" id="CHEBI:29105"/>
    </cofactor>
</comment>
<dbReference type="Pfam" id="PF05193">
    <property type="entry name" value="Peptidase_M16_C"/>
    <property type="match status" value="1"/>
</dbReference>
<keyword evidence="14" id="KW-1185">Reference proteome</keyword>
<keyword evidence="5" id="KW-0378">Hydrolase</keyword>
<dbReference type="SUPFAM" id="SSF63411">
    <property type="entry name" value="LuxS/MPP-like metallohydrolase"/>
    <property type="match status" value="4"/>
</dbReference>
<keyword evidence="6" id="KW-0862">Zinc</keyword>
<feature type="domain" description="Coenzyme PQQ synthesis protein F-like C-terminal lobe" evidence="12">
    <location>
        <begin position="750"/>
        <end position="806"/>
    </location>
</feature>
<dbReference type="GO" id="GO:0046872">
    <property type="term" value="F:metal ion binding"/>
    <property type="evidence" value="ECO:0007669"/>
    <property type="project" value="UniProtKB-KW"/>
</dbReference>
<evidence type="ECO:0000256" key="7">
    <source>
        <dbReference type="ARBA" id="ARBA00023049"/>
    </source>
</evidence>
<dbReference type="InterPro" id="IPR011249">
    <property type="entry name" value="Metalloenz_LuxS/M16"/>
</dbReference>
<dbReference type="GO" id="GO:0005739">
    <property type="term" value="C:mitochondrion"/>
    <property type="evidence" value="ECO:0007669"/>
    <property type="project" value="TreeGrafter"/>
</dbReference>
<dbReference type="GO" id="GO:0004222">
    <property type="term" value="F:metalloendopeptidase activity"/>
    <property type="evidence" value="ECO:0007669"/>
    <property type="project" value="UniProtKB-ARBA"/>
</dbReference>
<evidence type="ECO:0000259" key="10">
    <source>
        <dbReference type="Pfam" id="PF05193"/>
    </source>
</evidence>
<dbReference type="InterPro" id="IPR032632">
    <property type="entry name" value="Peptidase_M16_M"/>
</dbReference>
<evidence type="ECO:0000313" key="13">
    <source>
        <dbReference type="EMBL" id="CAG9331672.1"/>
    </source>
</evidence>
<name>A0AAU9K197_9CILI</name>
<dbReference type="InterPro" id="IPR011765">
    <property type="entry name" value="Pept_M16_N"/>
</dbReference>
<dbReference type="PANTHER" id="PTHR43690:SF18">
    <property type="entry name" value="INSULIN-DEGRADING ENZYME-RELATED"/>
    <property type="match status" value="1"/>
</dbReference>
<feature type="signal peptide" evidence="8">
    <location>
        <begin position="1"/>
        <end position="15"/>
    </location>
</feature>
<evidence type="ECO:0000313" key="14">
    <source>
        <dbReference type="Proteomes" id="UP001162131"/>
    </source>
</evidence>
<dbReference type="Pfam" id="PF00675">
    <property type="entry name" value="Peptidase_M16"/>
    <property type="match status" value="1"/>
</dbReference>
<dbReference type="InterPro" id="IPR054734">
    <property type="entry name" value="PqqF-like_C_4"/>
</dbReference>
<evidence type="ECO:0000256" key="8">
    <source>
        <dbReference type="SAM" id="SignalP"/>
    </source>
</evidence>